<dbReference type="InterPro" id="IPR018379">
    <property type="entry name" value="BEN_domain"/>
</dbReference>
<comment type="caution">
    <text evidence="3">The sequence shown here is derived from an EMBL/GenBank/DDBJ whole genome shotgun (WGS) entry which is preliminary data.</text>
</comment>
<feature type="compositionally biased region" description="Basic and acidic residues" evidence="1">
    <location>
        <begin position="156"/>
        <end position="167"/>
    </location>
</feature>
<dbReference type="Gene3D" id="1.10.10.2590">
    <property type="entry name" value="BEN domain"/>
    <property type="match status" value="1"/>
</dbReference>
<feature type="compositionally biased region" description="Basic and acidic residues" evidence="1">
    <location>
        <begin position="263"/>
        <end position="296"/>
    </location>
</feature>
<evidence type="ECO:0000313" key="3">
    <source>
        <dbReference type="EMBL" id="KAJ1518810.1"/>
    </source>
</evidence>
<feature type="compositionally biased region" description="Basic and acidic residues" evidence="1">
    <location>
        <begin position="190"/>
        <end position="203"/>
    </location>
</feature>
<organism evidence="3 4">
    <name type="scientific">Megalurothrips usitatus</name>
    <name type="common">bean blossom thrips</name>
    <dbReference type="NCBI Taxonomy" id="439358"/>
    <lineage>
        <taxon>Eukaryota</taxon>
        <taxon>Metazoa</taxon>
        <taxon>Ecdysozoa</taxon>
        <taxon>Arthropoda</taxon>
        <taxon>Hexapoda</taxon>
        <taxon>Insecta</taxon>
        <taxon>Pterygota</taxon>
        <taxon>Neoptera</taxon>
        <taxon>Paraneoptera</taxon>
        <taxon>Thysanoptera</taxon>
        <taxon>Terebrantia</taxon>
        <taxon>Thripoidea</taxon>
        <taxon>Thripidae</taxon>
        <taxon>Megalurothrips</taxon>
    </lineage>
</organism>
<dbReference type="Proteomes" id="UP001075354">
    <property type="component" value="Unassembled WGS sequence"/>
</dbReference>
<dbReference type="EMBL" id="JAPTSV010000888">
    <property type="protein sequence ID" value="KAJ1518810.1"/>
    <property type="molecule type" value="Genomic_DNA"/>
</dbReference>
<feature type="region of interest" description="Disordered" evidence="1">
    <location>
        <begin position="75"/>
        <end position="244"/>
    </location>
</feature>
<proteinExistence type="predicted"/>
<sequence>MSAPSAKDWFLIHSEDDNSHSRIHRMFVLNAGHVKSAETVTFFYRNKPCVGTVISVGGRSDIDEELKMLGVEAKRTSKAPDECSGKRDSLAPASSKRLSVPPVKYGEPSAVSKSAVPNPKSRRKRSREEIDRVNLQQQNKKMGEADGNDKVLGWLKRGDDSADKHGDGTNFSDSDDSDTLLNFNANNQKKQRDALVKGIKAIEPESPPQRPASAEAGSPQRPADAKAKSPQGPAAAEPKSPTREEYKALLLQAQWKIKALTDAEVEKDSDSIKDESVAQEKSFEKAKESHGDDNSSEKNSSFNHDQHSANDGDNLSVDEEMEDLKLQLYGSGPDMILLKSGIYVKRNVLKAALNSSTNVAHVARRLLVGVFKPEPLLKCTLTGQQWRAGPNTSGELVQPLYKPAVDAIIEYAKSVGEQQRNWTKKNKFMDDSKIKHSMSQRLGELKRSIKAKGIEATIRPLLL</sequence>
<feature type="region of interest" description="Disordered" evidence="1">
    <location>
        <begin position="263"/>
        <end position="315"/>
    </location>
</feature>
<feature type="compositionally biased region" description="Basic and acidic residues" evidence="1">
    <location>
        <begin position="75"/>
        <end position="89"/>
    </location>
</feature>
<evidence type="ECO:0000313" key="4">
    <source>
        <dbReference type="Proteomes" id="UP001075354"/>
    </source>
</evidence>
<keyword evidence="4" id="KW-1185">Reference proteome</keyword>
<name>A0AAV7X1H4_9NEOP</name>
<reference evidence="3" key="1">
    <citation type="submission" date="2022-12" db="EMBL/GenBank/DDBJ databases">
        <title>Chromosome-level genome assembly of the bean flower thrips Megalurothrips usitatus.</title>
        <authorList>
            <person name="Ma L."/>
            <person name="Liu Q."/>
            <person name="Li H."/>
            <person name="Cai W."/>
        </authorList>
    </citation>
    <scope>NUCLEOTIDE SEQUENCE</scope>
    <source>
        <strain evidence="3">Cailab_2022a</strain>
    </source>
</reference>
<dbReference type="PROSITE" id="PS51457">
    <property type="entry name" value="BEN"/>
    <property type="match status" value="1"/>
</dbReference>
<feature type="compositionally biased region" description="Polar residues" evidence="1">
    <location>
        <begin position="179"/>
        <end position="188"/>
    </location>
</feature>
<feature type="domain" description="BEN" evidence="2">
    <location>
        <begin position="339"/>
        <end position="449"/>
    </location>
</feature>
<dbReference type="GO" id="GO:0003677">
    <property type="term" value="F:DNA binding"/>
    <property type="evidence" value="ECO:0007669"/>
    <property type="project" value="InterPro"/>
</dbReference>
<accession>A0AAV7X1H4</accession>
<evidence type="ECO:0000256" key="1">
    <source>
        <dbReference type="SAM" id="MobiDB-lite"/>
    </source>
</evidence>
<gene>
    <name evidence="3" type="ORF">ONE63_011585</name>
</gene>
<dbReference type="AlphaFoldDB" id="A0AAV7X1H4"/>
<evidence type="ECO:0000259" key="2">
    <source>
        <dbReference type="PROSITE" id="PS51457"/>
    </source>
</evidence>
<protein>
    <recommendedName>
        <fullName evidence="2">BEN domain-containing protein</fullName>
    </recommendedName>
</protein>